<feature type="compositionally biased region" description="Polar residues" evidence="2">
    <location>
        <begin position="60"/>
        <end position="77"/>
    </location>
</feature>
<evidence type="ECO:0000256" key="1">
    <source>
        <dbReference type="PROSITE-ProRule" id="PRU00042"/>
    </source>
</evidence>
<proteinExistence type="predicted"/>
<feature type="region of interest" description="Disordered" evidence="2">
    <location>
        <begin position="60"/>
        <end position="172"/>
    </location>
</feature>
<feature type="domain" description="C2H2-type" evidence="3">
    <location>
        <begin position="282"/>
        <end position="305"/>
    </location>
</feature>
<protein>
    <recommendedName>
        <fullName evidence="3">C2H2-type domain-containing protein</fullName>
    </recommendedName>
</protein>
<dbReference type="InterPro" id="IPR036236">
    <property type="entry name" value="Znf_C2H2_sf"/>
</dbReference>
<feature type="compositionally biased region" description="Basic and acidic residues" evidence="2">
    <location>
        <begin position="90"/>
        <end position="106"/>
    </location>
</feature>
<keyword evidence="5" id="KW-1185">Reference proteome</keyword>
<sequence length="418" mass="45928">MAPPPIFRESTISGADNIRSRFTDSNALYFGQHRIFQLRPPAEISGANMVQELNLRLPSKSSTLPSLHSRELSSPTNIPRFFDISPRSAPFEHDDGRHISPRKTDAAKSPQGLTPLISSDKTMSAQGSYEDTGMGGFSSLKRMRIEGSCSAERQERKRQPSSRSTAGGALTSHAYRADTRNIGSCAPSMDLSNLWLTTTTTFERHSPESHSLGSVSSTSATSPHATSASLCSSPTSSASTGATGHGNNSSGTPLRRDANQPQDNKNLETDEDRMVHTIEKQFSCSKCGKHFKNKNEAKRHAKSVHLRRFSWSCKAPSDFRMTFYPSTARPSEADTCGYCGKDFARSGGPPKSKFATKGDWNKRLYHLEEAHEFSKCNRKKFYRADHFRQHLKHSHARAGGSYQLDNACMTEANGGSGA</sequence>
<dbReference type="EMBL" id="MU251275">
    <property type="protein sequence ID" value="KAG9250623.1"/>
    <property type="molecule type" value="Genomic_DNA"/>
</dbReference>
<name>A0A9P7ZFP2_9HYPO</name>
<dbReference type="PROSITE" id="PS00028">
    <property type="entry name" value="ZINC_FINGER_C2H2_1"/>
    <property type="match status" value="1"/>
</dbReference>
<feature type="compositionally biased region" description="Low complexity" evidence="2">
    <location>
        <begin position="209"/>
        <end position="242"/>
    </location>
</feature>
<feature type="compositionally biased region" description="Polar residues" evidence="2">
    <location>
        <begin position="116"/>
        <end position="129"/>
    </location>
</feature>
<keyword evidence="1" id="KW-0863">Zinc-finger</keyword>
<keyword evidence="1" id="KW-0479">Metal-binding</keyword>
<comment type="caution">
    <text evidence="4">The sequence shown here is derived from an EMBL/GenBank/DDBJ whole genome shotgun (WGS) entry which is preliminary data.</text>
</comment>
<reference evidence="4" key="1">
    <citation type="journal article" date="2021" name="IMA Fungus">
        <title>Genomic characterization of three marine fungi, including Emericellopsis atlantica sp. nov. with signatures of a generalist lifestyle and marine biomass degradation.</title>
        <authorList>
            <person name="Hagestad O.C."/>
            <person name="Hou L."/>
            <person name="Andersen J.H."/>
            <person name="Hansen E.H."/>
            <person name="Altermark B."/>
            <person name="Li C."/>
            <person name="Kuhnert E."/>
            <person name="Cox R.J."/>
            <person name="Crous P.W."/>
            <person name="Spatafora J.W."/>
            <person name="Lail K."/>
            <person name="Amirebrahimi M."/>
            <person name="Lipzen A."/>
            <person name="Pangilinan J."/>
            <person name="Andreopoulos W."/>
            <person name="Hayes R.D."/>
            <person name="Ng V."/>
            <person name="Grigoriev I.V."/>
            <person name="Jackson S.A."/>
            <person name="Sutton T.D.S."/>
            <person name="Dobson A.D.W."/>
            <person name="Rama T."/>
        </authorList>
    </citation>
    <scope>NUCLEOTIDE SEQUENCE</scope>
    <source>
        <strain evidence="4">TS7</strain>
    </source>
</reference>
<dbReference type="Proteomes" id="UP000887229">
    <property type="component" value="Unassembled WGS sequence"/>
</dbReference>
<dbReference type="GO" id="GO:0008270">
    <property type="term" value="F:zinc ion binding"/>
    <property type="evidence" value="ECO:0007669"/>
    <property type="project" value="UniProtKB-KW"/>
</dbReference>
<evidence type="ECO:0000259" key="3">
    <source>
        <dbReference type="PROSITE" id="PS50157"/>
    </source>
</evidence>
<dbReference type="GeneID" id="70293395"/>
<dbReference type="SUPFAM" id="SSF57667">
    <property type="entry name" value="beta-beta-alpha zinc fingers"/>
    <property type="match status" value="1"/>
</dbReference>
<dbReference type="InterPro" id="IPR013087">
    <property type="entry name" value="Znf_C2H2_type"/>
</dbReference>
<feature type="region of interest" description="Disordered" evidence="2">
    <location>
        <begin position="205"/>
        <end position="271"/>
    </location>
</feature>
<dbReference type="RefSeq" id="XP_046114547.1">
    <property type="nucleotide sequence ID" value="XM_046262492.1"/>
</dbReference>
<keyword evidence="1" id="KW-0862">Zinc</keyword>
<organism evidence="4 5">
    <name type="scientific">Emericellopsis atlantica</name>
    <dbReference type="NCBI Taxonomy" id="2614577"/>
    <lineage>
        <taxon>Eukaryota</taxon>
        <taxon>Fungi</taxon>
        <taxon>Dikarya</taxon>
        <taxon>Ascomycota</taxon>
        <taxon>Pezizomycotina</taxon>
        <taxon>Sordariomycetes</taxon>
        <taxon>Hypocreomycetidae</taxon>
        <taxon>Hypocreales</taxon>
        <taxon>Bionectriaceae</taxon>
        <taxon>Emericellopsis</taxon>
    </lineage>
</organism>
<dbReference type="PROSITE" id="PS50157">
    <property type="entry name" value="ZINC_FINGER_C2H2_2"/>
    <property type="match status" value="1"/>
</dbReference>
<evidence type="ECO:0000256" key="2">
    <source>
        <dbReference type="SAM" id="MobiDB-lite"/>
    </source>
</evidence>
<dbReference type="AlphaFoldDB" id="A0A9P7ZFP2"/>
<accession>A0A9P7ZFP2</accession>
<gene>
    <name evidence="4" type="ORF">F5Z01DRAFT_640032</name>
</gene>
<evidence type="ECO:0000313" key="4">
    <source>
        <dbReference type="EMBL" id="KAG9250623.1"/>
    </source>
</evidence>
<dbReference type="SMART" id="SM00355">
    <property type="entry name" value="ZnF_C2H2"/>
    <property type="match status" value="2"/>
</dbReference>
<dbReference type="Gene3D" id="3.30.160.60">
    <property type="entry name" value="Classic Zinc Finger"/>
    <property type="match status" value="1"/>
</dbReference>
<evidence type="ECO:0000313" key="5">
    <source>
        <dbReference type="Proteomes" id="UP000887229"/>
    </source>
</evidence>
<dbReference type="OrthoDB" id="3524154at2759"/>